<gene>
    <name evidence="3" type="ORF">EPI11_02955</name>
</gene>
<dbReference type="AlphaFoldDB" id="A0A444HDC5"/>
<proteinExistence type="predicted"/>
<dbReference type="Proteomes" id="UP000287527">
    <property type="component" value="Unassembled WGS sequence"/>
</dbReference>
<evidence type="ECO:0000313" key="3">
    <source>
        <dbReference type="EMBL" id="RWX02194.1"/>
    </source>
</evidence>
<dbReference type="EMBL" id="SBII01000002">
    <property type="protein sequence ID" value="RWX02194.1"/>
    <property type="molecule type" value="Genomic_DNA"/>
</dbReference>
<name>A0A444HDC5_9FLAO</name>
<dbReference type="OrthoDB" id="1374379at2"/>
<protein>
    <recommendedName>
        <fullName evidence="5">Lipoprotein</fullName>
    </recommendedName>
</protein>
<keyword evidence="4" id="KW-1185">Reference proteome</keyword>
<feature type="region of interest" description="Disordered" evidence="1">
    <location>
        <begin position="22"/>
        <end position="61"/>
    </location>
</feature>
<organism evidence="3 4">
    <name type="scientific">Flavobacterium cerinum</name>
    <dbReference type="NCBI Taxonomy" id="2502784"/>
    <lineage>
        <taxon>Bacteria</taxon>
        <taxon>Pseudomonadati</taxon>
        <taxon>Bacteroidota</taxon>
        <taxon>Flavobacteriia</taxon>
        <taxon>Flavobacteriales</taxon>
        <taxon>Flavobacteriaceae</taxon>
        <taxon>Flavobacterium</taxon>
    </lineage>
</organism>
<reference evidence="3 4" key="1">
    <citation type="submission" date="2019-01" db="EMBL/GenBank/DDBJ databases">
        <title>Flavobacterium sp. nov.,isolated from freshwater.</title>
        <authorList>
            <person name="Zhang R."/>
            <person name="Du Z.-J."/>
        </authorList>
    </citation>
    <scope>NUCLEOTIDE SEQUENCE [LARGE SCALE GENOMIC DNA]</scope>
    <source>
        <strain evidence="3 4">1E403</strain>
    </source>
</reference>
<evidence type="ECO:0000256" key="2">
    <source>
        <dbReference type="SAM" id="SignalP"/>
    </source>
</evidence>
<feature type="chain" id="PRO_5019261704" description="Lipoprotein" evidence="2">
    <location>
        <begin position="19"/>
        <end position="61"/>
    </location>
</feature>
<dbReference type="PROSITE" id="PS51257">
    <property type="entry name" value="PROKAR_LIPOPROTEIN"/>
    <property type="match status" value="1"/>
</dbReference>
<accession>A0A444HDC5</accession>
<comment type="caution">
    <text evidence="3">The sequence shown here is derived from an EMBL/GenBank/DDBJ whole genome shotgun (WGS) entry which is preliminary data.</text>
</comment>
<evidence type="ECO:0000313" key="4">
    <source>
        <dbReference type="Proteomes" id="UP000287527"/>
    </source>
</evidence>
<dbReference type="RefSeq" id="WP_128388472.1">
    <property type="nucleotide sequence ID" value="NZ_SBII01000002.1"/>
</dbReference>
<keyword evidence="2" id="KW-0732">Signal</keyword>
<evidence type="ECO:0008006" key="5">
    <source>
        <dbReference type="Google" id="ProtNLM"/>
    </source>
</evidence>
<feature type="signal peptide" evidence="2">
    <location>
        <begin position="1"/>
        <end position="18"/>
    </location>
</feature>
<sequence length="61" mass="6267">MKKTILTLGLIAFLSLTAASCSTDDSGLNDDAKQAGGGFGIVTPPIIDNGDKDLPKPPIRP</sequence>
<evidence type="ECO:0000256" key="1">
    <source>
        <dbReference type="SAM" id="MobiDB-lite"/>
    </source>
</evidence>